<dbReference type="Proteomes" id="UP001149163">
    <property type="component" value="Unassembled WGS sequence"/>
</dbReference>
<dbReference type="GeneID" id="81425060"/>
<comment type="caution">
    <text evidence="1">The sequence shown here is derived from an EMBL/GenBank/DDBJ whole genome shotgun (WGS) entry which is preliminary data.</text>
</comment>
<name>A0A9W9I5C2_9EURO</name>
<reference evidence="1" key="2">
    <citation type="journal article" date="2023" name="IMA Fungus">
        <title>Comparative genomic study of the Penicillium genus elucidates a diverse pangenome and 15 lateral gene transfer events.</title>
        <authorList>
            <person name="Petersen C."/>
            <person name="Sorensen T."/>
            <person name="Nielsen M.R."/>
            <person name="Sondergaard T.E."/>
            <person name="Sorensen J.L."/>
            <person name="Fitzpatrick D.A."/>
            <person name="Frisvad J.C."/>
            <person name="Nielsen K.L."/>
        </authorList>
    </citation>
    <scope>NUCLEOTIDE SEQUENCE</scope>
    <source>
        <strain evidence="1">IBT 26290</strain>
    </source>
</reference>
<accession>A0A9W9I5C2</accession>
<dbReference type="CDD" id="cd09917">
    <property type="entry name" value="F-box_SF"/>
    <property type="match status" value="1"/>
</dbReference>
<proteinExistence type="predicted"/>
<dbReference type="RefSeq" id="XP_056544626.1">
    <property type="nucleotide sequence ID" value="XM_056685884.1"/>
</dbReference>
<reference evidence="1" key="1">
    <citation type="submission" date="2022-11" db="EMBL/GenBank/DDBJ databases">
        <authorList>
            <person name="Petersen C."/>
        </authorList>
    </citation>
    <scope>NUCLEOTIDE SEQUENCE</scope>
    <source>
        <strain evidence="1">IBT 26290</strain>
    </source>
</reference>
<gene>
    <name evidence="1" type="ORF">N7482_003759</name>
</gene>
<evidence type="ECO:0000313" key="1">
    <source>
        <dbReference type="EMBL" id="KAJ5168165.1"/>
    </source>
</evidence>
<dbReference type="OrthoDB" id="5421601at2759"/>
<sequence length="473" mass="52602">MELLHFPNELLETVAEYVLPEGFESLALTCKRMHAVCAPFIEYHNRLRRQFQDFYYYKTNPSQLVKSNPALLLLPDTISSAFNLIGRIAMEPVVARYIQHADFNHDSRITKGLSRQYATDNSREEAVMKMLADSSDLKQAGLDWKEYYAAIEEDLNAARYSQHAAAFALTLLPHLKTLQLPRWWKPQTAPDKLIDIIISKARNAPGSGSSLAAVTSLVGNGCAENRFDLDWARPLLALPNVQSFGGYICKGTGGSYGNAPFEYAALENISLIDASIDEAAIASVLQCTPNLKTFRCLYARAEDSDPQQGWDLCQFLLAIEQNVGNHLIDLSLLVDAEDHVSITPGKVSICGFQRLQRLELPFKIAVCNLTAVTPTSPESLISDIIPASVSQLSFVSHGTSDEAKALEVMFHDFFAKKSQLPALQEIHLTLPMEATDSYKEHFVTVSAEIERAGVKLVEEPFIQSATWEDDENE</sequence>
<dbReference type="AlphaFoldDB" id="A0A9W9I5C2"/>
<evidence type="ECO:0000313" key="2">
    <source>
        <dbReference type="Proteomes" id="UP001149163"/>
    </source>
</evidence>
<dbReference type="EMBL" id="JAPQKN010000002">
    <property type="protein sequence ID" value="KAJ5168165.1"/>
    <property type="molecule type" value="Genomic_DNA"/>
</dbReference>
<organism evidence="1 2">
    <name type="scientific">Penicillium canariense</name>
    <dbReference type="NCBI Taxonomy" id="189055"/>
    <lineage>
        <taxon>Eukaryota</taxon>
        <taxon>Fungi</taxon>
        <taxon>Dikarya</taxon>
        <taxon>Ascomycota</taxon>
        <taxon>Pezizomycotina</taxon>
        <taxon>Eurotiomycetes</taxon>
        <taxon>Eurotiomycetidae</taxon>
        <taxon>Eurotiales</taxon>
        <taxon>Aspergillaceae</taxon>
        <taxon>Penicillium</taxon>
    </lineage>
</organism>
<protein>
    <submittedName>
        <fullName evidence="1">F-box domain protein</fullName>
    </submittedName>
</protein>
<keyword evidence="2" id="KW-1185">Reference proteome</keyword>